<gene>
    <name evidence="4" type="ORF">RHS04_03382</name>
</gene>
<evidence type="ECO:0000259" key="3">
    <source>
        <dbReference type="PROSITE" id="PS51635"/>
    </source>
</evidence>
<dbReference type="SUPFAM" id="SSF52151">
    <property type="entry name" value="FabD/lysophospholipase-like"/>
    <property type="match status" value="1"/>
</dbReference>
<evidence type="ECO:0000256" key="2">
    <source>
        <dbReference type="PROSITE-ProRule" id="PRU01161"/>
    </source>
</evidence>
<dbReference type="Gene3D" id="3.40.50.300">
    <property type="entry name" value="P-loop containing nucleotide triphosphate hydrolases"/>
    <property type="match status" value="1"/>
</dbReference>
<name>A0A8H7H9K5_9AGAM</name>
<dbReference type="GO" id="GO:0046486">
    <property type="term" value="P:glycerolipid metabolic process"/>
    <property type="evidence" value="ECO:0007669"/>
    <property type="project" value="UniProtKB-ARBA"/>
</dbReference>
<dbReference type="InterPro" id="IPR019734">
    <property type="entry name" value="TPR_rpt"/>
</dbReference>
<dbReference type="InterPro" id="IPR011990">
    <property type="entry name" value="TPR-like_helical_dom_sf"/>
</dbReference>
<dbReference type="PROSITE" id="PS51635">
    <property type="entry name" value="PNPLA"/>
    <property type="match status" value="1"/>
</dbReference>
<dbReference type="Pfam" id="PF01734">
    <property type="entry name" value="Patatin"/>
    <property type="match status" value="1"/>
</dbReference>
<dbReference type="InterPro" id="IPR027417">
    <property type="entry name" value="P-loop_NTPase"/>
</dbReference>
<comment type="caution">
    <text evidence="2">Lacks conserved residue(s) required for the propagation of feature annotation.</text>
</comment>
<dbReference type="Pfam" id="PF13374">
    <property type="entry name" value="TPR_10"/>
    <property type="match status" value="4"/>
</dbReference>
<dbReference type="PROSITE" id="PS51257">
    <property type="entry name" value="PROKAR_LIPOPROTEIN"/>
    <property type="match status" value="1"/>
</dbReference>
<evidence type="ECO:0000313" key="4">
    <source>
        <dbReference type="EMBL" id="KAF8680989.1"/>
    </source>
</evidence>
<dbReference type="InterPro" id="IPR002641">
    <property type="entry name" value="PNPLA_dom"/>
</dbReference>
<organism evidence="4 5">
    <name type="scientific">Rhizoctonia solani</name>
    <dbReference type="NCBI Taxonomy" id="456999"/>
    <lineage>
        <taxon>Eukaryota</taxon>
        <taxon>Fungi</taxon>
        <taxon>Dikarya</taxon>
        <taxon>Basidiomycota</taxon>
        <taxon>Agaricomycotina</taxon>
        <taxon>Agaricomycetes</taxon>
        <taxon>Cantharellales</taxon>
        <taxon>Ceratobasidiaceae</taxon>
        <taxon>Rhizoctonia</taxon>
    </lineage>
</organism>
<accession>A0A8H7H9K5</accession>
<dbReference type="SUPFAM" id="SSF52540">
    <property type="entry name" value="P-loop containing nucleoside triphosphate hydrolases"/>
    <property type="match status" value="1"/>
</dbReference>
<dbReference type="Proteomes" id="UP000650582">
    <property type="component" value="Unassembled WGS sequence"/>
</dbReference>
<evidence type="ECO:0000313" key="5">
    <source>
        <dbReference type="Proteomes" id="UP000650582"/>
    </source>
</evidence>
<reference evidence="4" key="1">
    <citation type="submission" date="2020-09" db="EMBL/GenBank/DDBJ databases">
        <title>Comparative genome analyses of four rice-infecting Rhizoctonia solani isolates reveal extensive enrichment of homogalacturonan modification genes.</title>
        <authorList>
            <person name="Lee D.-Y."/>
            <person name="Jeon J."/>
            <person name="Kim K.-T."/>
            <person name="Cheong K."/>
            <person name="Song H."/>
            <person name="Choi G."/>
            <person name="Ko J."/>
            <person name="Opiyo S.O."/>
            <person name="Zuo S."/>
            <person name="Madhav S."/>
            <person name="Lee Y.-H."/>
            <person name="Wang G.-L."/>
        </authorList>
    </citation>
    <scope>NUCLEOTIDE SEQUENCE</scope>
    <source>
        <strain evidence="4">AG1-IA YN-7</strain>
    </source>
</reference>
<dbReference type="PANTHER" id="PTHR46082:SF6">
    <property type="entry name" value="AAA+ ATPASE DOMAIN-CONTAINING PROTEIN-RELATED"/>
    <property type="match status" value="1"/>
</dbReference>
<dbReference type="Pfam" id="PF13424">
    <property type="entry name" value="TPR_12"/>
    <property type="match status" value="4"/>
</dbReference>
<keyword evidence="1" id="KW-0443">Lipid metabolism</keyword>
<dbReference type="PANTHER" id="PTHR46082">
    <property type="entry name" value="ATP/GTP-BINDING PROTEIN-RELATED"/>
    <property type="match status" value="1"/>
</dbReference>
<dbReference type="Gene3D" id="3.40.1090.10">
    <property type="entry name" value="Cytosolic phospholipase A2 catalytic domain"/>
    <property type="match status" value="1"/>
</dbReference>
<dbReference type="GO" id="GO:0043531">
    <property type="term" value="F:ADP binding"/>
    <property type="evidence" value="ECO:0007669"/>
    <property type="project" value="InterPro"/>
</dbReference>
<comment type="caution">
    <text evidence="4">The sequence shown here is derived from an EMBL/GenBank/DDBJ whole genome shotgun (WGS) entry which is preliminary data.</text>
</comment>
<dbReference type="InterPro" id="IPR053137">
    <property type="entry name" value="NLR-like"/>
</dbReference>
<protein>
    <submittedName>
        <fullName evidence="4">Patatin-like phospholipase</fullName>
    </submittedName>
</protein>
<proteinExistence type="predicted"/>
<feature type="domain" description="PNPLA" evidence="3">
    <location>
        <begin position="1"/>
        <end position="184"/>
    </location>
</feature>
<dbReference type="EMBL" id="JACYCC010000036">
    <property type="protein sequence ID" value="KAF8680989.1"/>
    <property type="molecule type" value="Genomic_DNA"/>
</dbReference>
<dbReference type="SUPFAM" id="SSF48452">
    <property type="entry name" value="TPR-like"/>
    <property type="match status" value="4"/>
</dbReference>
<dbReference type="InterPro" id="IPR016035">
    <property type="entry name" value="Acyl_Trfase/lysoPLipase"/>
</dbReference>
<dbReference type="InterPro" id="IPR002182">
    <property type="entry name" value="NB-ARC"/>
</dbReference>
<dbReference type="SMART" id="SM00028">
    <property type="entry name" value="TPR"/>
    <property type="match status" value="10"/>
</dbReference>
<dbReference type="NCBIfam" id="NF040586">
    <property type="entry name" value="FxSxx_TPR"/>
    <property type="match status" value="1"/>
</dbReference>
<dbReference type="Gene3D" id="1.25.40.10">
    <property type="entry name" value="Tetratricopeptide repeat domain"/>
    <property type="match status" value="4"/>
</dbReference>
<evidence type="ECO:0000256" key="1">
    <source>
        <dbReference type="ARBA" id="ARBA00023098"/>
    </source>
</evidence>
<sequence length="1347" mass="150687">MKRIQHHEKLESTPSPYQYFDLIAGTGTGAVQACMLGRLRMPVHSAIKSYAKLTKEVFSERKWFSRSGTLTFKTSKLKDSLMEIIQEVTGNPEEAIMESQSTGTQCRTLVFAMSRYNMRAGIPTAFRSYPAVINEGPRCAIWEALCATMAHPDLFKSFDIGNPSLKQSFVDAGLGCNNPLTHVLIEAKMVYPERHVSSVTSVGTGLARTIQVPDRSMLRQLLPTTAIQAMKDIAEDAEKVVEDMARRFSSTSGIYFRLSVDQGMQIVKMNKWDQRSEVAEHTRAYMRMLEVKQVMDKATEAIRLRKEAAPTARIDGEIWIAAVDATPAIQRCPAPTPNFTGCEPKLRRAELSILGSERERKVCVVYGIGGAGKTQLVLKVVERTYDSWKEVIYIDASTRQSIETMLKAVAVANGIGNTYHSVLQWLESYREPWLLVLDNADDPSILIHEYMPRGNHGSVIITTRLPGMVSFARGTNAECSVSSMNPKDALTLLLKCARRQNQRIPPEEIDNAVTLLEELGYFALAIVHAGSFIGQSPHMSITEYRSLFIEQRQEALEAYSQLSAVVKTDNYGHTVYTTWLMCYNVLSPRAQQLLSLISFLHHTGITINIFRRAASYITSYRPRFPTTELENMAQRKLEDLLGTFLGTDKHWNGLSFSGVLNEILSRSLLEYEDVNQGYRIHPLVQDWVRTVAPYKDMTAECARSLLAMSAASCVDESLESIQFLMSVGLHVSGVLPEQTEKIGTDQALVFSRVYEKRGQWKEAERLHVYVQESLKQVLGNEHPDTLASIHRLAQSYLSLGRYEDARALFAQLVDTTKRVLGNNHPRTLASMHELAGSYSSLGRYEDARALFAQLVDTTKRVLGNDHPDTLASMHELARSYSSLGRYEDARALFAQVVDTTKRVLGNDHPDTLTSMHALAQSYSSLGRYEDARALFAQVVDTTKRVLGNDHPDTLTSMHALAQSYSSLGRYEDARALFAQVVDTTKRVLGNDHPDTLASMHELARSYSSLGRYEDARALFAQVVDTKKRVLGNDHPDTLTSMHALAQSYSSLGRYEDARALFAQVVNTKKRVLGNDHPDTLTSMHALAQSYSSLGRYEDARALFAQVVDTKKRVLGNDHPDTLASMHELARSYSSLGRYEDARALFAQVVDTTKRVLGNDHPDTLASMHELARSYSSLGRYEDARALFAQVVDTKKRVLGNDHPDTLASMHELARSYSSLGRYEDARALFAQVVDTKKRVLGNDHPETLKSIHDIADVYLHLGLTQEARNLQINLDDYIRVFGENHPWVNHARGLITRIQTHRECAGNPSDRLEINTSGAGDIGAGIRAPNVYLKHVEFEANQGTKRN</sequence>
<dbReference type="PRINTS" id="PR00381">
    <property type="entry name" value="KINESINLIGHT"/>
</dbReference>
<dbReference type="Pfam" id="PF00931">
    <property type="entry name" value="NB-ARC"/>
    <property type="match status" value="1"/>
</dbReference>